<dbReference type="EMBL" id="JAFCLK010000017">
    <property type="protein sequence ID" value="MBR1137871.1"/>
    <property type="molecule type" value="Genomic_DNA"/>
</dbReference>
<evidence type="ECO:0000313" key="8">
    <source>
        <dbReference type="Proteomes" id="UP001314635"/>
    </source>
</evidence>
<evidence type="ECO:0000259" key="6">
    <source>
        <dbReference type="PROSITE" id="PS51007"/>
    </source>
</evidence>
<dbReference type="RefSeq" id="WP_012040998.1">
    <property type="nucleotide sequence ID" value="NZ_JABFDP010000001.1"/>
</dbReference>
<evidence type="ECO:0000313" key="7">
    <source>
        <dbReference type="EMBL" id="MBR1137871.1"/>
    </source>
</evidence>
<keyword evidence="1 4" id="KW-0349">Heme</keyword>
<proteinExistence type="predicted"/>
<feature type="signal peptide" evidence="5">
    <location>
        <begin position="1"/>
        <end position="22"/>
    </location>
</feature>
<keyword evidence="8" id="KW-1185">Reference proteome</keyword>
<feature type="chain" id="PRO_5045050945" evidence="5">
    <location>
        <begin position="23"/>
        <end position="102"/>
    </location>
</feature>
<gene>
    <name evidence="7" type="ORF">JQ619_19035</name>
</gene>
<sequence>MRRATALSIMALLLMATVPGRAENTDHGRQLAERWCAACHVVGTETPKFRRARPFVAIATKPGLTKETLVQFLLLPHATMANNPLTAADAADLASYILSLGQ</sequence>
<reference evidence="8" key="1">
    <citation type="journal article" date="2021" name="ISME J.">
        <title>Evolutionary origin and ecological implication of a unique nif island in free-living Bradyrhizobium lineages.</title>
        <authorList>
            <person name="Tao J."/>
        </authorList>
    </citation>
    <scope>NUCLEOTIDE SEQUENCE [LARGE SCALE GENOMIC DNA]</scope>
    <source>
        <strain evidence="8">SZCCT0094</strain>
    </source>
</reference>
<evidence type="ECO:0000256" key="4">
    <source>
        <dbReference type="PROSITE-ProRule" id="PRU00433"/>
    </source>
</evidence>
<feature type="domain" description="Cytochrome c" evidence="6">
    <location>
        <begin position="23"/>
        <end position="101"/>
    </location>
</feature>
<organism evidence="7 8">
    <name type="scientific">Bradyrhizobium denitrificans</name>
    <dbReference type="NCBI Taxonomy" id="2734912"/>
    <lineage>
        <taxon>Bacteria</taxon>
        <taxon>Pseudomonadati</taxon>
        <taxon>Pseudomonadota</taxon>
        <taxon>Alphaproteobacteria</taxon>
        <taxon>Hyphomicrobiales</taxon>
        <taxon>Nitrobacteraceae</taxon>
        <taxon>Bradyrhizobium</taxon>
    </lineage>
</organism>
<dbReference type="InterPro" id="IPR036909">
    <property type="entry name" value="Cyt_c-like_dom_sf"/>
</dbReference>
<evidence type="ECO:0000256" key="1">
    <source>
        <dbReference type="ARBA" id="ARBA00022617"/>
    </source>
</evidence>
<comment type="caution">
    <text evidence="7">The sequence shown here is derived from an EMBL/GenBank/DDBJ whole genome shotgun (WGS) entry which is preliminary data.</text>
</comment>
<keyword evidence="2 4" id="KW-0479">Metal-binding</keyword>
<evidence type="ECO:0000256" key="5">
    <source>
        <dbReference type="SAM" id="SignalP"/>
    </source>
</evidence>
<dbReference type="SUPFAM" id="SSF46626">
    <property type="entry name" value="Cytochrome c"/>
    <property type="match status" value="1"/>
</dbReference>
<dbReference type="Proteomes" id="UP001314635">
    <property type="component" value="Unassembled WGS sequence"/>
</dbReference>
<dbReference type="PROSITE" id="PS51007">
    <property type="entry name" value="CYTC"/>
    <property type="match status" value="1"/>
</dbReference>
<dbReference type="InterPro" id="IPR009056">
    <property type="entry name" value="Cyt_c-like_dom"/>
</dbReference>
<name>A0ABS5G976_9BRAD</name>
<keyword evidence="5" id="KW-0732">Signal</keyword>
<protein>
    <submittedName>
        <fullName evidence="7">Cytochrome c</fullName>
    </submittedName>
</protein>
<evidence type="ECO:0000256" key="2">
    <source>
        <dbReference type="ARBA" id="ARBA00022723"/>
    </source>
</evidence>
<accession>A0ABS5G976</accession>
<dbReference type="Gene3D" id="1.10.760.10">
    <property type="entry name" value="Cytochrome c-like domain"/>
    <property type="match status" value="1"/>
</dbReference>
<keyword evidence="3 4" id="KW-0408">Iron</keyword>
<evidence type="ECO:0000256" key="3">
    <source>
        <dbReference type="ARBA" id="ARBA00023004"/>
    </source>
</evidence>